<evidence type="ECO:0000256" key="5">
    <source>
        <dbReference type="ARBA" id="ARBA00023157"/>
    </source>
</evidence>
<accession>A0AA97J6K8</accession>
<evidence type="ECO:0000313" key="7">
    <source>
        <dbReference type="Proteomes" id="UP001190640"/>
    </source>
</evidence>
<evidence type="ECO:0000256" key="1">
    <source>
        <dbReference type="ARBA" id="ARBA00004606"/>
    </source>
</evidence>
<protein>
    <submittedName>
        <fullName evidence="8">Killer cell lectin-like receptor subfamily B member 1C</fullName>
    </submittedName>
</protein>
<dbReference type="Gene3D" id="3.10.100.10">
    <property type="entry name" value="Mannose-Binding Protein A, subunit A"/>
    <property type="match status" value="1"/>
</dbReference>
<dbReference type="KEGG" id="emc:129327718"/>
<reference evidence="8" key="1">
    <citation type="submission" date="2025-08" db="UniProtKB">
        <authorList>
            <consortium name="RefSeq"/>
        </authorList>
    </citation>
    <scope>IDENTIFICATION</scope>
    <source>
        <tissue evidence="8">Blood</tissue>
    </source>
</reference>
<dbReference type="GO" id="GO:0042269">
    <property type="term" value="P:regulation of natural killer cell mediated cytotoxicity"/>
    <property type="evidence" value="ECO:0007669"/>
    <property type="project" value="TreeGrafter"/>
</dbReference>
<dbReference type="InterPro" id="IPR016187">
    <property type="entry name" value="CTDL_fold"/>
</dbReference>
<dbReference type="Pfam" id="PF00059">
    <property type="entry name" value="Lectin_C"/>
    <property type="match status" value="1"/>
</dbReference>
<dbReference type="GO" id="GO:0038023">
    <property type="term" value="F:signaling receptor activity"/>
    <property type="evidence" value="ECO:0007669"/>
    <property type="project" value="TreeGrafter"/>
</dbReference>
<proteinExistence type="predicted"/>
<keyword evidence="7" id="KW-1185">Reference proteome</keyword>
<evidence type="ECO:0000256" key="3">
    <source>
        <dbReference type="ARBA" id="ARBA00022968"/>
    </source>
</evidence>
<dbReference type="Proteomes" id="UP001190640">
    <property type="component" value="Chromosome 4"/>
</dbReference>
<evidence type="ECO:0000256" key="4">
    <source>
        <dbReference type="ARBA" id="ARBA00022989"/>
    </source>
</evidence>
<name>A0AA97J6K8_EUBMA</name>
<dbReference type="InterPro" id="IPR016186">
    <property type="entry name" value="C-type_lectin-like/link_sf"/>
</dbReference>
<dbReference type="GO" id="GO:0009986">
    <property type="term" value="C:cell surface"/>
    <property type="evidence" value="ECO:0007669"/>
    <property type="project" value="TreeGrafter"/>
</dbReference>
<sequence length="190" mass="20975">MLLEGLQTKQALDALQKACASQGPSTASSGSRQKTVWENPPSKNCEALKWLLCKPHDNGSAENSQCKICQENWLLHEDKCFWASKEKQNWNKSQEDCTAKKSRIAVIQRQEELDFIQSITEGAQLLWIGLTATSPAGWIWIDGSPFNSTLLQVTGTVQANSCGMLKGNKVISESCSAVTKWICETEALLV</sequence>
<comment type="subcellular location">
    <subcellularLocation>
        <location evidence="1">Membrane</location>
        <topology evidence="1">Single-pass type II membrane protein</topology>
    </subcellularLocation>
</comment>
<dbReference type="InterPro" id="IPR033992">
    <property type="entry name" value="NKR-like_CTLD"/>
</dbReference>
<dbReference type="InterPro" id="IPR001304">
    <property type="entry name" value="C-type_lectin-like"/>
</dbReference>
<dbReference type="SUPFAM" id="SSF56436">
    <property type="entry name" value="C-type lectin-like"/>
    <property type="match status" value="1"/>
</dbReference>
<organism evidence="7 8">
    <name type="scientific">Eublepharis macularius</name>
    <name type="common">Leopard gecko</name>
    <name type="synonym">Cyrtodactylus macularius</name>
    <dbReference type="NCBI Taxonomy" id="481883"/>
    <lineage>
        <taxon>Eukaryota</taxon>
        <taxon>Metazoa</taxon>
        <taxon>Chordata</taxon>
        <taxon>Craniata</taxon>
        <taxon>Vertebrata</taxon>
        <taxon>Euteleostomi</taxon>
        <taxon>Lepidosauria</taxon>
        <taxon>Squamata</taxon>
        <taxon>Bifurcata</taxon>
        <taxon>Gekkota</taxon>
        <taxon>Eublepharidae</taxon>
        <taxon>Eublepharinae</taxon>
        <taxon>Eublepharis</taxon>
    </lineage>
</organism>
<dbReference type="PROSITE" id="PS50041">
    <property type="entry name" value="C_TYPE_LECTIN_2"/>
    <property type="match status" value="1"/>
</dbReference>
<keyword evidence="4" id="KW-1133">Transmembrane helix</keyword>
<keyword evidence="4" id="KW-0472">Membrane</keyword>
<dbReference type="PANTHER" id="PTHR46784">
    <property type="entry name" value="KILLER CELL LECTIN-LIKE RECEPTOR SUBFAMILY B MEMBER 1"/>
    <property type="match status" value="1"/>
</dbReference>
<dbReference type="GO" id="GO:0005886">
    <property type="term" value="C:plasma membrane"/>
    <property type="evidence" value="ECO:0007669"/>
    <property type="project" value="TreeGrafter"/>
</dbReference>
<dbReference type="PANTHER" id="PTHR46784:SF1">
    <property type="entry name" value="KILLER CELL LECTIN-LIKE RECEPTOR SUBFAMILY B MEMBER 1"/>
    <property type="match status" value="1"/>
</dbReference>
<evidence type="ECO:0000259" key="6">
    <source>
        <dbReference type="PROSITE" id="PS50041"/>
    </source>
</evidence>
<dbReference type="CDD" id="cd03593">
    <property type="entry name" value="CLECT_NK_receptors_like"/>
    <property type="match status" value="1"/>
</dbReference>
<dbReference type="GeneID" id="129327718"/>
<keyword evidence="3" id="KW-0735">Signal-anchor</keyword>
<keyword evidence="2" id="KW-0430">Lectin</keyword>
<keyword evidence="5" id="KW-1015">Disulfide bond</keyword>
<dbReference type="SMART" id="SM00034">
    <property type="entry name" value="CLECT"/>
    <property type="match status" value="1"/>
</dbReference>
<keyword evidence="4" id="KW-0812">Transmembrane</keyword>
<dbReference type="GO" id="GO:0030246">
    <property type="term" value="F:carbohydrate binding"/>
    <property type="evidence" value="ECO:0007669"/>
    <property type="project" value="UniProtKB-KW"/>
</dbReference>
<feature type="domain" description="C-type lectin" evidence="6">
    <location>
        <begin position="76"/>
        <end position="184"/>
    </location>
</feature>
<gene>
    <name evidence="8" type="primary">LOC129327718</name>
</gene>
<dbReference type="RefSeq" id="XP_054832447.1">
    <property type="nucleotide sequence ID" value="XM_054976472.1"/>
</dbReference>
<evidence type="ECO:0000313" key="8">
    <source>
        <dbReference type="RefSeq" id="XP_054832447.1"/>
    </source>
</evidence>
<dbReference type="AlphaFoldDB" id="A0AA97J6K8"/>
<dbReference type="InterPro" id="IPR051527">
    <property type="entry name" value="KLR_subfamily_B"/>
</dbReference>
<evidence type="ECO:0000256" key="2">
    <source>
        <dbReference type="ARBA" id="ARBA00022734"/>
    </source>
</evidence>